<sequence>MDMEPTNSVAARELLMKALPATEQQTYWEALRKFLRFELPKTEFDRVAIEALGAHIALHNNLILALLKDAQRGEPPELAFEPAEAMEVDDFAPAAPMAQDATPKLCGGMEAASSSVAPLPTQESSAPKLTVKIKADGSGNLAVSSVQGPQVEVDVREEEQINALHDRLFEIAQQQGLQAVQPEAVSFMARAIRAATNRLIVAAVLGAAERGTGALEGDKRSVSAEDLSDAIRQPAPAPWMAPPSQRVGYTLGVFGKFVP</sequence>
<keyword evidence="3" id="KW-0804">Transcription</keyword>
<dbReference type="PANTHER" id="PTHR21277:SF5">
    <property type="entry name" value="TRANSCRIPTIONAL ADAPTER 1"/>
    <property type="match status" value="1"/>
</dbReference>
<dbReference type="PANTHER" id="PTHR21277">
    <property type="entry name" value="TRANSCRIPTIONAL ADAPTER 1"/>
    <property type="match status" value="1"/>
</dbReference>
<dbReference type="GO" id="GO:0003713">
    <property type="term" value="F:transcription coactivator activity"/>
    <property type="evidence" value="ECO:0007669"/>
    <property type="project" value="TreeGrafter"/>
</dbReference>
<evidence type="ECO:0000256" key="2">
    <source>
        <dbReference type="ARBA" id="ARBA00023015"/>
    </source>
</evidence>
<gene>
    <name evidence="5" type="ORF">CBRE1094_LOCUS35664</name>
</gene>
<dbReference type="GO" id="GO:0000124">
    <property type="term" value="C:SAGA complex"/>
    <property type="evidence" value="ECO:0007669"/>
    <property type="project" value="TreeGrafter"/>
</dbReference>
<proteinExistence type="predicted"/>
<evidence type="ECO:0000313" key="5">
    <source>
        <dbReference type="EMBL" id="CAD9524502.1"/>
    </source>
</evidence>
<reference evidence="5" key="1">
    <citation type="submission" date="2021-01" db="EMBL/GenBank/DDBJ databases">
        <authorList>
            <person name="Corre E."/>
            <person name="Pelletier E."/>
            <person name="Niang G."/>
            <person name="Scheremetjew M."/>
            <person name="Finn R."/>
            <person name="Kale V."/>
            <person name="Holt S."/>
            <person name="Cochrane G."/>
            <person name="Meng A."/>
            <person name="Brown T."/>
            <person name="Cohen L."/>
        </authorList>
    </citation>
    <scope>NUCLEOTIDE SEQUENCE</scope>
    <source>
        <strain evidence="5">UTEX LB 985</strain>
    </source>
</reference>
<name>A0A7S2INC0_9EUKA</name>
<accession>A0A7S2INC0</accession>
<keyword evidence="4" id="KW-0539">Nucleus</keyword>
<dbReference type="AlphaFoldDB" id="A0A7S2INC0"/>
<dbReference type="Pfam" id="PF12767">
    <property type="entry name" value="SAGA-Tad1"/>
    <property type="match status" value="1"/>
</dbReference>
<comment type="subcellular location">
    <subcellularLocation>
        <location evidence="1">Nucleus</location>
    </subcellularLocation>
</comment>
<keyword evidence="2" id="KW-0805">Transcription regulation</keyword>
<organism evidence="5">
    <name type="scientific">Haptolina brevifila</name>
    <dbReference type="NCBI Taxonomy" id="156173"/>
    <lineage>
        <taxon>Eukaryota</taxon>
        <taxon>Haptista</taxon>
        <taxon>Haptophyta</taxon>
        <taxon>Prymnesiophyceae</taxon>
        <taxon>Prymnesiales</taxon>
        <taxon>Prymnesiaceae</taxon>
        <taxon>Haptolina</taxon>
    </lineage>
</organism>
<dbReference type="InterPro" id="IPR024738">
    <property type="entry name" value="Hfi1/Tada1"/>
</dbReference>
<evidence type="ECO:0000256" key="1">
    <source>
        <dbReference type="ARBA" id="ARBA00004123"/>
    </source>
</evidence>
<evidence type="ECO:0000256" key="4">
    <source>
        <dbReference type="ARBA" id="ARBA00023242"/>
    </source>
</evidence>
<dbReference type="EMBL" id="HBGU01065426">
    <property type="protein sequence ID" value="CAD9524502.1"/>
    <property type="molecule type" value="Transcribed_RNA"/>
</dbReference>
<protein>
    <submittedName>
        <fullName evidence="5">Uncharacterized protein</fullName>
    </submittedName>
</protein>
<dbReference type="GO" id="GO:0006357">
    <property type="term" value="P:regulation of transcription by RNA polymerase II"/>
    <property type="evidence" value="ECO:0007669"/>
    <property type="project" value="TreeGrafter"/>
</dbReference>
<evidence type="ECO:0000256" key="3">
    <source>
        <dbReference type="ARBA" id="ARBA00023163"/>
    </source>
</evidence>
<dbReference type="GO" id="GO:0005634">
    <property type="term" value="C:nucleus"/>
    <property type="evidence" value="ECO:0007669"/>
    <property type="project" value="UniProtKB-SubCell"/>
</dbReference>